<dbReference type="Proteomes" id="UP000518752">
    <property type="component" value="Unassembled WGS sequence"/>
</dbReference>
<gene>
    <name evidence="1" type="ORF">D9757_013537</name>
</gene>
<dbReference type="SUPFAM" id="SSF52047">
    <property type="entry name" value="RNI-like"/>
    <property type="match status" value="1"/>
</dbReference>
<comment type="caution">
    <text evidence="1">The sequence shown here is derived from an EMBL/GenBank/DDBJ whole genome shotgun (WGS) entry which is preliminary data.</text>
</comment>
<accession>A0A8H5CZF9</accession>
<dbReference type="OrthoDB" id="3365698at2759"/>
<dbReference type="EMBL" id="JAACJN010000292">
    <property type="protein sequence ID" value="KAF5350826.1"/>
    <property type="molecule type" value="Genomic_DNA"/>
</dbReference>
<organism evidence="1 2">
    <name type="scientific">Collybiopsis confluens</name>
    <dbReference type="NCBI Taxonomy" id="2823264"/>
    <lineage>
        <taxon>Eukaryota</taxon>
        <taxon>Fungi</taxon>
        <taxon>Dikarya</taxon>
        <taxon>Basidiomycota</taxon>
        <taxon>Agaricomycotina</taxon>
        <taxon>Agaricomycetes</taxon>
        <taxon>Agaricomycetidae</taxon>
        <taxon>Agaricales</taxon>
        <taxon>Marasmiineae</taxon>
        <taxon>Omphalotaceae</taxon>
        <taxon>Collybiopsis</taxon>
    </lineage>
</organism>
<reference evidence="1 2" key="1">
    <citation type="journal article" date="2020" name="ISME J.">
        <title>Uncovering the hidden diversity of litter-decomposition mechanisms in mushroom-forming fungi.</title>
        <authorList>
            <person name="Floudas D."/>
            <person name="Bentzer J."/>
            <person name="Ahren D."/>
            <person name="Johansson T."/>
            <person name="Persson P."/>
            <person name="Tunlid A."/>
        </authorList>
    </citation>
    <scope>NUCLEOTIDE SEQUENCE [LARGE SCALE GENOMIC DNA]</scope>
    <source>
        <strain evidence="1 2">CBS 406.79</strain>
    </source>
</reference>
<protein>
    <recommendedName>
        <fullName evidence="3">F-box domain-containing protein</fullName>
    </recommendedName>
</protein>
<evidence type="ECO:0000313" key="1">
    <source>
        <dbReference type="EMBL" id="KAF5350826.1"/>
    </source>
</evidence>
<evidence type="ECO:0008006" key="3">
    <source>
        <dbReference type="Google" id="ProtNLM"/>
    </source>
</evidence>
<sequence>MEVYKTLVCQKSLLSPIRRLPVELLTEVFKLVGTGPISFKTDLLEVDFEKEDAQKQRWARERLFGSGFTLTWVCYRWRQHALALPELWSSFSFGSIGQEDSPVAIAFLKECIRRSGNRTPLDICIDLDSIRCPAWHDSAQLGVIAVLAEHAEGLRNFECCVDRIGALDGLYHILVLQESVKRSITRNTRNTPFTFLPHLESLTLVFDFDVKNLRDPSLTSPALKIFSALPRLHTLEMTCLRATDAIDVSSLKMLKTQYYVGDTVAYLLERCPNLESLTVQSVLNSPFPDPPTSSPTFSHVNLINLRVTAIDEDFASNAWKSLRLPKLEHLLVAVNASRANRYFFPNANREDPISDLKKMLLRSECTLSTVTFLRINILLAVANWFFDGLKRNPDSKESDFMIEEGFIKW</sequence>
<proteinExistence type="predicted"/>
<evidence type="ECO:0000313" key="2">
    <source>
        <dbReference type="Proteomes" id="UP000518752"/>
    </source>
</evidence>
<dbReference type="AlphaFoldDB" id="A0A8H5CZF9"/>
<name>A0A8H5CZF9_9AGAR</name>
<keyword evidence="2" id="KW-1185">Reference proteome</keyword>